<dbReference type="SUPFAM" id="SSF88723">
    <property type="entry name" value="PIN domain-like"/>
    <property type="match status" value="1"/>
</dbReference>
<feature type="non-terminal residue" evidence="2">
    <location>
        <position position="1"/>
    </location>
</feature>
<evidence type="ECO:0000259" key="1">
    <source>
        <dbReference type="SMART" id="SM00484"/>
    </source>
</evidence>
<dbReference type="GO" id="GO:0017108">
    <property type="term" value="F:5'-flap endonuclease activity"/>
    <property type="evidence" value="ECO:0007669"/>
    <property type="project" value="TreeGrafter"/>
</dbReference>
<comment type="caution">
    <text evidence="2">The sequence shown here is derived from an EMBL/GenBank/DDBJ whole genome shotgun (WGS) entry which is preliminary data.</text>
</comment>
<protein>
    <submittedName>
        <fullName evidence="2">PIN domain-like protein</fullName>
    </submittedName>
</protein>
<dbReference type="PANTHER" id="PTHR11081">
    <property type="entry name" value="FLAP ENDONUCLEASE FAMILY MEMBER"/>
    <property type="match status" value="1"/>
</dbReference>
<dbReference type="PRINTS" id="PR00853">
    <property type="entry name" value="XPGRADSUPER"/>
</dbReference>
<dbReference type="InterPro" id="IPR029060">
    <property type="entry name" value="PIN-like_dom_sf"/>
</dbReference>
<reference evidence="2" key="1">
    <citation type="submission" date="2023-03" db="EMBL/GenBank/DDBJ databases">
        <title>Massive genome expansion in bonnet fungi (Mycena s.s.) driven by repeated elements and novel gene families across ecological guilds.</title>
        <authorList>
            <consortium name="Lawrence Berkeley National Laboratory"/>
            <person name="Harder C.B."/>
            <person name="Miyauchi S."/>
            <person name="Viragh M."/>
            <person name="Kuo A."/>
            <person name="Thoen E."/>
            <person name="Andreopoulos B."/>
            <person name="Lu D."/>
            <person name="Skrede I."/>
            <person name="Drula E."/>
            <person name="Henrissat B."/>
            <person name="Morin E."/>
            <person name="Kohler A."/>
            <person name="Barry K."/>
            <person name="LaButti K."/>
            <person name="Morin E."/>
            <person name="Salamov A."/>
            <person name="Lipzen A."/>
            <person name="Mereny Z."/>
            <person name="Hegedus B."/>
            <person name="Baldrian P."/>
            <person name="Stursova M."/>
            <person name="Weitz H."/>
            <person name="Taylor A."/>
            <person name="Grigoriev I.V."/>
            <person name="Nagy L.G."/>
            <person name="Martin F."/>
            <person name="Kauserud H."/>
        </authorList>
    </citation>
    <scope>NUCLEOTIDE SEQUENCE</scope>
    <source>
        <strain evidence="2">CBHHK182m</strain>
    </source>
</reference>
<keyword evidence="3" id="KW-1185">Reference proteome</keyword>
<dbReference type="SMART" id="SM00484">
    <property type="entry name" value="XPGI"/>
    <property type="match status" value="1"/>
</dbReference>
<dbReference type="Proteomes" id="UP001215598">
    <property type="component" value="Unassembled WGS sequence"/>
</dbReference>
<proteinExistence type="predicted"/>
<dbReference type="Pfam" id="PF00867">
    <property type="entry name" value="XPG_I"/>
    <property type="match status" value="1"/>
</dbReference>
<gene>
    <name evidence="2" type="ORF">B0H16DRAFT_1315551</name>
</gene>
<dbReference type="CDD" id="cd09870">
    <property type="entry name" value="PIN_YEN1"/>
    <property type="match status" value="1"/>
</dbReference>
<evidence type="ECO:0000313" key="2">
    <source>
        <dbReference type="EMBL" id="KAJ7755955.1"/>
    </source>
</evidence>
<dbReference type="AlphaFoldDB" id="A0AAD7NE51"/>
<feature type="domain" description="XPG-I" evidence="1">
    <location>
        <begin position="136"/>
        <end position="208"/>
    </location>
</feature>
<organism evidence="2 3">
    <name type="scientific">Mycena metata</name>
    <dbReference type="NCBI Taxonomy" id="1033252"/>
    <lineage>
        <taxon>Eukaryota</taxon>
        <taxon>Fungi</taxon>
        <taxon>Dikarya</taxon>
        <taxon>Basidiomycota</taxon>
        <taxon>Agaricomycotina</taxon>
        <taxon>Agaricomycetes</taxon>
        <taxon>Agaricomycetidae</taxon>
        <taxon>Agaricales</taxon>
        <taxon>Marasmiineae</taxon>
        <taxon>Mycenaceae</taxon>
        <taxon>Mycena</taxon>
    </lineage>
</organism>
<dbReference type="SUPFAM" id="SSF47807">
    <property type="entry name" value="5' to 3' exonuclease, C-terminal subdomain"/>
    <property type="match status" value="1"/>
</dbReference>
<dbReference type="InterPro" id="IPR006086">
    <property type="entry name" value="XPG-I_dom"/>
</dbReference>
<dbReference type="EMBL" id="JARKIB010000048">
    <property type="protein sequence ID" value="KAJ7755955.1"/>
    <property type="molecule type" value="Genomic_DNA"/>
</dbReference>
<dbReference type="InterPro" id="IPR036279">
    <property type="entry name" value="5-3_exonuclease_C_sf"/>
</dbReference>
<dbReference type="Gene3D" id="3.40.50.1010">
    <property type="entry name" value="5'-nuclease"/>
    <property type="match status" value="1"/>
</dbReference>
<dbReference type="PANTHER" id="PTHR11081:SF75">
    <property type="entry name" value="ENDONUCLEASE, PUTATIVE (AFU_ORTHOLOGUE AFUA_3G13260)-RELATED"/>
    <property type="match status" value="1"/>
</dbReference>
<sequence length="380" mass="41323">HATQILGPAAQTRSLLNLTTIEGYQRARPHRTLVIGVDIRKGQNRVLPYPYLRTAPSSVRISATVAVLQTAGVFHPGAAGEKLVLQKLFSQLRNFLLAPATMLFVFDGPGRPDIKRGTKVVHRPRGLTDCLKRMITNFGYYFYDAPGEAEAELGQLNERGLIDGIITEDSDAFLFGGRLVIRTLGPTTQHNSLIYAMDSIENTDSVSLDKAGLILCALLLGGDYHSGIPGVGPNIAHAIAALGFGTDLVDILVCQETEGPLVLWRGRLREELRTNSSGRLSKRWPNLAKNIPDTFPSLEVANLYLNPLTSASAGYAGPMPAGFWPPQEPAIFELTNLYSTLFGWSGGDLLTKLNATVWPGVAFRMMCSVSKAPECWCSIC</sequence>
<dbReference type="GO" id="GO:0006281">
    <property type="term" value="P:DNA repair"/>
    <property type="evidence" value="ECO:0007669"/>
    <property type="project" value="UniProtKB-ARBA"/>
</dbReference>
<name>A0AAD7NE51_9AGAR</name>
<dbReference type="InterPro" id="IPR006084">
    <property type="entry name" value="XPG/Rad2"/>
</dbReference>
<accession>A0AAD7NE51</accession>
<evidence type="ECO:0000313" key="3">
    <source>
        <dbReference type="Proteomes" id="UP001215598"/>
    </source>
</evidence>